<dbReference type="Proteomes" id="UP001208689">
    <property type="component" value="Chromosome"/>
</dbReference>
<gene>
    <name evidence="1" type="ORF">NEF87_001406</name>
</gene>
<organism evidence="1 2">
    <name type="scientific">Candidatus Lokiarchaeum ossiferum</name>
    <dbReference type="NCBI Taxonomy" id="2951803"/>
    <lineage>
        <taxon>Archaea</taxon>
        <taxon>Promethearchaeati</taxon>
        <taxon>Promethearchaeota</taxon>
        <taxon>Promethearchaeia</taxon>
        <taxon>Promethearchaeales</taxon>
        <taxon>Promethearchaeaceae</taxon>
        <taxon>Candidatus Lokiarchaeum</taxon>
    </lineage>
</organism>
<keyword evidence="2" id="KW-1185">Reference proteome</keyword>
<evidence type="ECO:0000313" key="1">
    <source>
        <dbReference type="EMBL" id="UYP45121.1"/>
    </source>
</evidence>
<proteinExistence type="predicted"/>
<dbReference type="EMBL" id="CP104013">
    <property type="protein sequence ID" value="UYP45121.1"/>
    <property type="molecule type" value="Genomic_DNA"/>
</dbReference>
<reference evidence="1" key="1">
    <citation type="submission" date="2022-09" db="EMBL/GenBank/DDBJ databases">
        <title>Actin cytoskeleton and complex cell architecture in an #Asgard archaeon.</title>
        <authorList>
            <person name="Ponce Toledo R.I."/>
            <person name="Schleper C."/>
            <person name="Rodrigues Oliveira T."/>
            <person name="Wollweber F."/>
            <person name="Xu J."/>
            <person name="Rittmann S."/>
            <person name="Klingl A."/>
            <person name="Pilhofer M."/>
        </authorList>
    </citation>
    <scope>NUCLEOTIDE SEQUENCE</scope>
    <source>
        <strain evidence="1">B-35</strain>
    </source>
</reference>
<protein>
    <submittedName>
        <fullName evidence="1">Uncharacterized protein</fullName>
    </submittedName>
</protein>
<accession>A0ABY6HRD2</accession>
<name>A0ABY6HRD2_9ARCH</name>
<sequence length="637" mass="76904">MTNHLNSFLNRIGRNYIKDWYSIRDIQDWMLEEIYRKRKTFPIWRKKVLFSFTSWIKNKTKKGPSNDIAGFSEYFYRKMDWLFRYYFQKMFNGFNENQLQLVGIEGHAKSQFSDLFFEYKYHLTEMEIASFKHFKEEFEHPDHYHRIISYIFNLVIMVFGKLIKDILKKDIQITMLCAEVKITYTGEEYIHFIIVSRKLDVAFLKTYLYSLIYHFAEVFPNVNKGLLAQLKKKNDEIYPIALAEYPKSRRTISTVLFTLQKKCQLLEEITPVLDILNFIASRVEDSIYDTIPIVQEIIEEKIILNKDPELIDDIVEIFEFLNSNASLFSTFQANNRANMQRQYQLFFFYAQYFCFGGLENMENSTTFNFPAIIQQTIEIEQFSERFPNITMETFTNFIFQGLSLPTSKAMDIVFHYIYGQSVKEVNETFFECFLHSLNIKFHSKLQEIRDRNPRFQIDFDEIVHIILVILFNLTDKIFLAKKPEDVQDNFRDKISRYTPQKITLRVLELNIFKDIPLSDNNWQDYFLSRNKKFVRHFFQRYFEIPDSYFFSNKRLLKINIMYERGLLPSAKFLEEWIIAFLLQKFYIFQKEVTDSLPKHYETQDITEKLHRLFLKDIKDEQIQKDLKEIVEFFAKIW</sequence>
<evidence type="ECO:0000313" key="2">
    <source>
        <dbReference type="Proteomes" id="UP001208689"/>
    </source>
</evidence>